<name>A0A160IQY4_9BACL</name>
<dbReference type="InterPro" id="IPR011051">
    <property type="entry name" value="RmlC_Cupin_sf"/>
</dbReference>
<dbReference type="Gene3D" id="3.90.550.10">
    <property type="entry name" value="Spore Coat Polysaccharide Biosynthesis Protein SpsA, Chain A"/>
    <property type="match status" value="1"/>
</dbReference>
<dbReference type="GO" id="GO:0009298">
    <property type="term" value="P:GDP-mannose biosynthetic process"/>
    <property type="evidence" value="ECO:0007669"/>
    <property type="project" value="TreeGrafter"/>
</dbReference>
<proteinExistence type="predicted"/>
<dbReference type="InterPro" id="IPR014710">
    <property type="entry name" value="RmlC-like_jellyroll"/>
</dbReference>
<dbReference type="Pfam" id="PF01050">
    <property type="entry name" value="MannoseP_isomer"/>
    <property type="match status" value="1"/>
</dbReference>
<dbReference type="CDD" id="cd02213">
    <property type="entry name" value="cupin_PMI_typeII_C"/>
    <property type="match status" value="1"/>
</dbReference>
<dbReference type="PANTHER" id="PTHR46390:SF1">
    <property type="entry name" value="MANNOSE-1-PHOSPHATE GUANYLYLTRANSFERASE"/>
    <property type="match status" value="1"/>
</dbReference>
<evidence type="ECO:0000313" key="4">
    <source>
        <dbReference type="Proteomes" id="UP000076623"/>
    </source>
</evidence>
<organism evidence="3 4">
    <name type="scientific">Fictibacillus phosphorivorans</name>
    <dbReference type="NCBI Taxonomy" id="1221500"/>
    <lineage>
        <taxon>Bacteria</taxon>
        <taxon>Bacillati</taxon>
        <taxon>Bacillota</taxon>
        <taxon>Bacilli</taxon>
        <taxon>Bacillales</taxon>
        <taxon>Fictibacillaceae</taxon>
        <taxon>Fictibacillus</taxon>
    </lineage>
</organism>
<reference evidence="3 4" key="1">
    <citation type="submission" date="2016-04" db="EMBL/GenBank/DDBJ databases">
        <title>Complete genome sequence of Fictibacillus phosphorivorans G25-29, a strain toxic to nematodes.</title>
        <authorList>
            <person name="Zheng Z."/>
        </authorList>
    </citation>
    <scope>NUCLEOTIDE SEQUENCE [LARGE SCALE GENOMIC DNA]</scope>
    <source>
        <strain evidence="3 4">G25-29</strain>
    </source>
</reference>
<protein>
    <submittedName>
        <fullName evidence="3">Mannose-1-phosphate guanylyltransferase</fullName>
    </submittedName>
</protein>
<gene>
    <name evidence="3" type="ORF">ABE65_019380</name>
</gene>
<dbReference type="Proteomes" id="UP000076623">
    <property type="component" value="Chromosome"/>
</dbReference>
<sequence>MKVILLSGGSGKRLWPLSNDARSKQFLKVLKDKNNVSQSMIQRVWNQLTEVDLASSTLISTSMAQVDLILNQLNPTNGIIVEPERRDTFPAVCLAASYLYSVLNIDPNEVVVVLPVDPYVENEFFYKIMELETALQQSNTQIALIGVQPTYPSEKYGYIIPSYEGDDSWNKVLHFKEKPTQVLAEEFISQGGLWNCGVFAFKLSYILSLLRMMEFPVQYESLLENYSLLPRDSMDYAVIEKEKNVIVLKYDGYWKDLGTWNTLTDEMDTNPLGKGTISDDSVNTHLINELDIPITVIGGMNLIVAASPDGILVADKEKSHRVKKLQQFDHQIPMYEERRWGWYKVLEHRKVDEQREVLTKRLVINKDKFLSYHTHFHRHEVWTIIKGEGEFVLNGEIKRVTAGDVLEIPPKATHSIKATIDLEIIEIQSGPKLSEEDKLCVYTSWDDLEKLFHSNSIVKPPRDRVAF</sequence>
<keyword evidence="3" id="KW-0548">Nucleotidyltransferase</keyword>
<dbReference type="InterPro" id="IPR029044">
    <property type="entry name" value="Nucleotide-diphossugar_trans"/>
</dbReference>
<dbReference type="KEGG" id="fpn:ABE65_019380"/>
<keyword evidence="3" id="KW-0808">Transferase</keyword>
<dbReference type="EMBL" id="CP015378">
    <property type="protein sequence ID" value="ANC78844.1"/>
    <property type="molecule type" value="Genomic_DNA"/>
</dbReference>
<dbReference type="GO" id="GO:0004475">
    <property type="term" value="F:mannose-1-phosphate guanylyltransferase (GTP) activity"/>
    <property type="evidence" value="ECO:0007669"/>
    <property type="project" value="TreeGrafter"/>
</dbReference>
<dbReference type="STRING" id="1221500.ABE65_019380"/>
<dbReference type="InterPro" id="IPR051161">
    <property type="entry name" value="Mannose-6P_isomerase_type2"/>
</dbReference>
<dbReference type="PANTHER" id="PTHR46390">
    <property type="entry name" value="MANNOSE-1-PHOSPHATE GUANYLYLTRANSFERASE"/>
    <property type="match status" value="1"/>
</dbReference>
<dbReference type="InterPro" id="IPR005835">
    <property type="entry name" value="NTP_transferase_dom"/>
</dbReference>
<dbReference type="GO" id="GO:0005976">
    <property type="term" value="P:polysaccharide metabolic process"/>
    <property type="evidence" value="ECO:0007669"/>
    <property type="project" value="InterPro"/>
</dbReference>
<dbReference type="InterPro" id="IPR001538">
    <property type="entry name" value="Man6P_isomerase-2_C"/>
</dbReference>
<dbReference type="SUPFAM" id="SSF51182">
    <property type="entry name" value="RmlC-like cupins"/>
    <property type="match status" value="1"/>
</dbReference>
<evidence type="ECO:0000313" key="3">
    <source>
        <dbReference type="EMBL" id="ANC78844.1"/>
    </source>
</evidence>
<evidence type="ECO:0000259" key="2">
    <source>
        <dbReference type="Pfam" id="PF01050"/>
    </source>
</evidence>
<accession>A0A160IQY4</accession>
<keyword evidence="4" id="KW-1185">Reference proteome</keyword>
<dbReference type="Pfam" id="PF00483">
    <property type="entry name" value="NTP_transferase"/>
    <property type="match status" value="1"/>
</dbReference>
<feature type="domain" description="Mannose-6-phosphate isomerase type II C-terminal" evidence="2">
    <location>
        <begin position="337"/>
        <end position="437"/>
    </location>
</feature>
<dbReference type="AlphaFoldDB" id="A0A160IQY4"/>
<dbReference type="SUPFAM" id="SSF53448">
    <property type="entry name" value="Nucleotide-diphospho-sugar transferases"/>
    <property type="match status" value="1"/>
</dbReference>
<feature type="domain" description="Nucleotidyl transferase" evidence="1">
    <location>
        <begin position="2"/>
        <end position="267"/>
    </location>
</feature>
<dbReference type="RefSeq" id="WP_066398616.1">
    <property type="nucleotide sequence ID" value="NZ_CP015378.1"/>
</dbReference>
<dbReference type="Gene3D" id="2.60.120.10">
    <property type="entry name" value="Jelly Rolls"/>
    <property type="match status" value="1"/>
</dbReference>
<evidence type="ECO:0000259" key="1">
    <source>
        <dbReference type="Pfam" id="PF00483"/>
    </source>
</evidence>